<evidence type="ECO:0000256" key="11">
    <source>
        <dbReference type="ARBA" id="ARBA00045736"/>
    </source>
</evidence>
<evidence type="ECO:0000256" key="2">
    <source>
        <dbReference type="ARBA" id="ARBA00005132"/>
    </source>
</evidence>
<evidence type="ECO:0000313" key="15">
    <source>
        <dbReference type="Proteomes" id="UP000294321"/>
    </source>
</evidence>
<evidence type="ECO:0000256" key="9">
    <source>
        <dbReference type="ARBA" id="ARBA00023136"/>
    </source>
</evidence>
<dbReference type="GO" id="GO:0005886">
    <property type="term" value="C:plasma membrane"/>
    <property type="evidence" value="ECO:0007669"/>
    <property type="project" value="UniProtKB-SubCell"/>
</dbReference>
<evidence type="ECO:0000256" key="8">
    <source>
        <dbReference type="ARBA" id="ARBA00022989"/>
    </source>
</evidence>
<reference evidence="15" key="1">
    <citation type="submission" date="2018-12" db="EMBL/GenBank/DDBJ databases">
        <title>A new species of lactobacillus.</title>
        <authorList>
            <person name="Jian Y."/>
            <person name="Xin L."/>
            <person name="Hong Z.J."/>
            <person name="Ming L.Z."/>
            <person name="Hong X.Z."/>
        </authorList>
    </citation>
    <scope>NUCLEOTIDE SEQUENCE [LARGE SCALE GENOMIC DNA]</scope>
    <source>
        <strain evidence="15">HSLZ-75</strain>
    </source>
</reference>
<keyword evidence="10" id="KW-0270">Exopolysaccharide synthesis</keyword>
<dbReference type="KEGG" id="lji:ELX58_00195"/>
<proteinExistence type="inferred from homology"/>
<evidence type="ECO:0000256" key="3">
    <source>
        <dbReference type="ARBA" id="ARBA00006683"/>
    </source>
</evidence>
<dbReference type="EMBL" id="CP034726">
    <property type="protein sequence ID" value="QBP17636.1"/>
    <property type="molecule type" value="Genomic_DNA"/>
</dbReference>
<dbReference type="GO" id="GO:0000271">
    <property type="term" value="P:polysaccharide biosynthetic process"/>
    <property type="evidence" value="ECO:0007669"/>
    <property type="project" value="UniProtKB-KW"/>
</dbReference>
<dbReference type="PANTHER" id="PTHR32309:SF13">
    <property type="entry name" value="FERRIC ENTEROBACTIN TRANSPORT PROTEIN FEPE"/>
    <property type="match status" value="1"/>
</dbReference>
<evidence type="ECO:0000256" key="10">
    <source>
        <dbReference type="ARBA" id="ARBA00023169"/>
    </source>
</evidence>
<dbReference type="InterPro" id="IPR003856">
    <property type="entry name" value="LPS_length_determ_N"/>
</dbReference>
<evidence type="ECO:0000256" key="4">
    <source>
        <dbReference type="ARBA" id="ARBA00020739"/>
    </source>
</evidence>
<gene>
    <name evidence="14" type="ORF">ELX58_00195</name>
</gene>
<evidence type="ECO:0000256" key="5">
    <source>
        <dbReference type="ARBA" id="ARBA00022475"/>
    </source>
</evidence>
<accession>A0A4P6ZJ16</accession>
<dbReference type="PANTHER" id="PTHR32309">
    <property type="entry name" value="TYROSINE-PROTEIN KINASE"/>
    <property type="match status" value="1"/>
</dbReference>
<comment type="similarity">
    <text evidence="3">Belongs to the CpsC/CapA family.</text>
</comment>
<name>A0A4P6ZJ16_9LACO</name>
<keyword evidence="5" id="KW-1003">Cell membrane</keyword>
<dbReference type="RefSeq" id="WP_133441182.1">
    <property type="nucleotide sequence ID" value="NZ_CP034726.1"/>
</dbReference>
<dbReference type="InterPro" id="IPR050445">
    <property type="entry name" value="Bact_polysacc_biosynth/exp"/>
</dbReference>
<evidence type="ECO:0000256" key="12">
    <source>
        <dbReference type="SAM" id="Phobius"/>
    </source>
</evidence>
<comment type="function">
    <text evidence="11">Required for CpsD phosphorylation. Involved in the regulation of capsular polysaccharide biosynthesis. May be part of a complex that directs the coordinated polymerization and export to the cell surface of the capsular polysaccharide.</text>
</comment>
<keyword evidence="6 12" id="KW-0812">Transmembrane</keyword>
<feature type="transmembrane region" description="Helical" evidence="12">
    <location>
        <begin position="180"/>
        <end position="199"/>
    </location>
</feature>
<keyword evidence="15" id="KW-1185">Reference proteome</keyword>
<evidence type="ECO:0000256" key="1">
    <source>
        <dbReference type="ARBA" id="ARBA00004651"/>
    </source>
</evidence>
<keyword evidence="7" id="KW-0972">Capsule biogenesis/degradation</keyword>
<dbReference type="AlphaFoldDB" id="A0A4P6ZJ16"/>
<evidence type="ECO:0000259" key="13">
    <source>
        <dbReference type="Pfam" id="PF02706"/>
    </source>
</evidence>
<comment type="pathway">
    <text evidence="2">Capsule biogenesis; capsule polysaccharide biosynthesis.</text>
</comment>
<keyword evidence="9 12" id="KW-0472">Membrane</keyword>
<keyword evidence="8 12" id="KW-1133">Transmembrane helix</keyword>
<comment type="subcellular location">
    <subcellularLocation>
        <location evidence="1">Cell membrane</location>
        <topology evidence="1">Multi-pass membrane protein</topology>
    </subcellularLocation>
</comment>
<organism evidence="14 15">
    <name type="scientific">Acetilactobacillus jinshanensis</name>
    <dbReference type="NCBI Taxonomy" id="1720083"/>
    <lineage>
        <taxon>Bacteria</taxon>
        <taxon>Bacillati</taxon>
        <taxon>Bacillota</taxon>
        <taxon>Bacilli</taxon>
        <taxon>Lactobacillales</taxon>
        <taxon>Lactobacillaceae</taxon>
        <taxon>Acetilactobacillus</taxon>
    </lineage>
</organism>
<dbReference type="Proteomes" id="UP000294321">
    <property type="component" value="Chromosome"/>
</dbReference>
<sequence length="258" mass="28600">MNNNFDLSDVFQEVRKFLGILKNHIKTIILTTILTVAVFSIALFFVIKPQYQASTQMIVDQKVSKSIRENQIQALQQADSQLVNTYKSIITSPTVSSRVQKRLGNGKLVKSAQVSVDTQPNSQVFNISVKSSNPFVAAQVSNETAKVFKSRLKHFMGANTASVIAKAAPNPAPVFPKRSIGLLLGLVVGVMLGIALALFEEFGAKYITSMDYVTNNLELTNLGEVNDINLKKIRRNAQIIKKHSRHVDNGNQREDEQK</sequence>
<evidence type="ECO:0000256" key="6">
    <source>
        <dbReference type="ARBA" id="ARBA00022692"/>
    </source>
</evidence>
<dbReference type="GO" id="GO:0004713">
    <property type="term" value="F:protein tyrosine kinase activity"/>
    <property type="evidence" value="ECO:0007669"/>
    <property type="project" value="TreeGrafter"/>
</dbReference>
<dbReference type="OrthoDB" id="2360475at2"/>
<protein>
    <recommendedName>
        <fullName evidence="4">Capsular polysaccharide biosynthesis protein CpsC</fullName>
    </recommendedName>
</protein>
<dbReference type="Pfam" id="PF02706">
    <property type="entry name" value="Wzz"/>
    <property type="match status" value="1"/>
</dbReference>
<evidence type="ECO:0000256" key="7">
    <source>
        <dbReference type="ARBA" id="ARBA00022903"/>
    </source>
</evidence>
<feature type="domain" description="Polysaccharide chain length determinant N-terminal" evidence="13">
    <location>
        <begin position="14"/>
        <end position="100"/>
    </location>
</feature>
<evidence type="ECO:0000313" key="14">
    <source>
        <dbReference type="EMBL" id="QBP17636.1"/>
    </source>
</evidence>
<feature type="transmembrane region" description="Helical" evidence="12">
    <location>
        <begin position="28"/>
        <end position="47"/>
    </location>
</feature>